<dbReference type="WBParaSite" id="JU765_v2.g9226.t1">
    <property type="protein sequence ID" value="JU765_v2.g9226.t1"/>
    <property type="gene ID" value="JU765_v2.g9226"/>
</dbReference>
<accession>A0AC34RQI7</accession>
<proteinExistence type="predicted"/>
<reference evidence="2" key="1">
    <citation type="submission" date="2022-11" db="UniProtKB">
        <authorList>
            <consortium name="WormBaseParasite"/>
        </authorList>
    </citation>
    <scope>IDENTIFICATION</scope>
</reference>
<name>A0AC34RQI7_9BILA</name>
<evidence type="ECO:0000313" key="1">
    <source>
        <dbReference type="Proteomes" id="UP000887576"/>
    </source>
</evidence>
<organism evidence="1 2">
    <name type="scientific">Panagrolaimus sp. JU765</name>
    <dbReference type="NCBI Taxonomy" id="591449"/>
    <lineage>
        <taxon>Eukaryota</taxon>
        <taxon>Metazoa</taxon>
        <taxon>Ecdysozoa</taxon>
        <taxon>Nematoda</taxon>
        <taxon>Chromadorea</taxon>
        <taxon>Rhabditida</taxon>
        <taxon>Tylenchina</taxon>
        <taxon>Panagrolaimomorpha</taxon>
        <taxon>Panagrolaimoidea</taxon>
        <taxon>Panagrolaimidae</taxon>
        <taxon>Panagrolaimus</taxon>
    </lineage>
</organism>
<sequence length="146" mass="15910">MILPLSLLKCAQNSAILLELKSGDTYNGHMVAVDNLMNIHLRDAICTSKDGDIFHRVPEILIRGTSIKVFRVAPETVDKLKEENKNLRANQKQNRQFKKQLNRGAAMAAGGGGGTKRKAEDGSDVPYKANRGNGGNRGRGGRGRGR</sequence>
<protein>
    <submittedName>
        <fullName evidence="2">U6 snRNA-associated Sm-like protein LSm4</fullName>
    </submittedName>
</protein>
<evidence type="ECO:0000313" key="2">
    <source>
        <dbReference type="WBParaSite" id="JU765_v2.g9226.t1"/>
    </source>
</evidence>
<dbReference type="Proteomes" id="UP000887576">
    <property type="component" value="Unplaced"/>
</dbReference>